<dbReference type="PROSITE" id="PS50093">
    <property type="entry name" value="PKD"/>
    <property type="match status" value="1"/>
</dbReference>
<dbReference type="PANTHER" id="PTHR31778">
    <property type="entry name" value="BUD SITE SELECTION PROTEIN RAX2"/>
    <property type="match status" value="1"/>
</dbReference>
<reference evidence="4 5" key="1">
    <citation type="submission" date="2018-05" db="EMBL/GenBank/DDBJ databases">
        <title>Genetic diversity of glacier-inhabiting Cryobacterium bacteria in China and description of Cryobacterium mengkeensis sp. nov. and Arthrobacter glacialis sp. nov.</title>
        <authorList>
            <person name="Liu Q."/>
            <person name="Xin Y.-H."/>
        </authorList>
    </citation>
    <scope>NUCLEOTIDE SEQUENCE [LARGE SCALE GENOMIC DNA]</scope>
    <source>
        <strain evidence="4 5">SK-1</strain>
    </source>
</reference>
<keyword evidence="2" id="KW-0732">Signal</keyword>
<dbReference type="SUPFAM" id="SSF49299">
    <property type="entry name" value="PKD domain"/>
    <property type="match status" value="1"/>
</dbReference>
<feature type="region of interest" description="Disordered" evidence="1">
    <location>
        <begin position="630"/>
        <end position="733"/>
    </location>
</feature>
<sequence length="733" mass="74341">MVSRARHSLLALGTVVVLAIAATFTGAPALADTAPPDAGTPATVAADALPTPQINGVVWAQLIVGDTVYVGGEFTRARPAGSAAGVNEVVRNNLLAYTLSTGVLTSFNPNVNGAVRALVAATDSSRVYAGGTFTSVGGVSRYRLAAFTASSGALVTSWAPQVNGRVSALGISNTAVYAGGAFTSAGGQARPYMASFATSNGAVQPWKGTPAGGGVNAITVSPDGTKVIVGGAFTSYNGGTNPGYGMVATNATTGAPSAWKVNSVVRNGGAKAAILSLTSTSAGVFGTGYDFGSTGNFEGTFRATWADGTITWLEDCHGDTYSAAPTNDVVYTTGHTHYCGNIGGFGETTPRSYHRTVSFSMNATGTVATNTVPGYSNFGGKPRPSLLTFYPDINTGTYTGQGQGPWTVTANSQYVLYGGEFTIVNNKKQQGLVRFAVSAIAPDKEGPRLAGADFVPTLTTPSSGSVTVAWTSNYDRDNELLTYAVQRGGVTVKTLTGRSMDWKRPALSWTETGLAGGTYSYRIKVTDPFGNTKTGNAASVTVANGAAAKRQAAPAPAFQATITGLDVAVDATSVTSASGAPIVSYAWDFGDTATAAGVTAGHRYAQAGSYPVTLTATDADGVKLSITQSVDVTAPPAENPAPKIDPAPEQAVPTVPSPQEPTGDTPATGTVPKPSTATPSPTPSLPAPVDPAEPPADSPAEPADPPAPDVVPLETTVELPAEDAVTPTATTAR</sequence>
<dbReference type="InterPro" id="IPR036116">
    <property type="entry name" value="FN3_sf"/>
</dbReference>
<gene>
    <name evidence="4" type="ORF">CTB96_19710</name>
</gene>
<dbReference type="GO" id="GO:0005975">
    <property type="term" value="P:carbohydrate metabolic process"/>
    <property type="evidence" value="ECO:0007669"/>
    <property type="project" value="UniProtKB-ARBA"/>
</dbReference>
<dbReference type="InterPro" id="IPR000601">
    <property type="entry name" value="PKD_dom"/>
</dbReference>
<dbReference type="RefSeq" id="WP_110128662.1">
    <property type="nucleotide sequence ID" value="NZ_QHLY01000013.1"/>
</dbReference>
<name>A0A317ZPS6_9MICO</name>
<organism evidence="4 5">
    <name type="scientific">Cryobacterium arcticum</name>
    <dbReference type="NCBI Taxonomy" id="670052"/>
    <lineage>
        <taxon>Bacteria</taxon>
        <taxon>Bacillati</taxon>
        <taxon>Actinomycetota</taxon>
        <taxon>Actinomycetes</taxon>
        <taxon>Micrococcales</taxon>
        <taxon>Microbacteriaceae</taxon>
        <taxon>Cryobacterium</taxon>
    </lineage>
</organism>
<dbReference type="EMBL" id="QHLY01000013">
    <property type="protein sequence ID" value="PXA65697.1"/>
    <property type="molecule type" value="Genomic_DNA"/>
</dbReference>
<evidence type="ECO:0000259" key="3">
    <source>
        <dbReference type="PROSITE" id="PS50093"/>
    </source>
</evidence>
<dbReference type="GO" id="GO:1902929">
    <property type="term" value="C:plasma membrane of growing cell tip"/>
    <property type="evidence" value="ECO:0007669"/>
    <property type="project" value="TreeGrafter"/>
</dbReference>
<dbReference type="SMART" id="SM00089">
    <property type="entry name" value="PKD"/>
    <property type="match status" value="1"/>
</dbReference>
<evidence type="ECO:0000313" key="5">
    <source>
        <dbReference type="Proteomes" id="UP000246722"/>
    </source>
</evidence>
<dbReference type="SUPFAM" id="SSF49265">
    <property type="entry name" value="Fibronectin type III"/>
    <property type="match status" value="1"/>
</dbReference>
<dbReference type="Pfam" id="PF12768">
    <property type="entry name" value="Rax2"/>
    <property type="match status" value="1"/>
</dbReference>
<proteinExistence type="predicted"/>
<dbReference type="Pfam" id="PF18911">
    <property type="entry name" value="PKD_4"/>
    <property type="match status" value="1"/>
</dbReference>
<feature type="signal peptide" evidence="2">
    <location>
        <begin position="1"/>
        <end position="31"/>
    </location>
</feature>
<evidence type="ECO:0000313" key="4">
    <source>
        <dbReference type="EMBL" id="PXA65697.1"/>
    </source>
</evidence>
<keyword evidence="5" id="KW-1185">Reference proteome</keyword>
<feature type="chain" id="PRO_5016395886" evidence="2">
    <location>
        <begin position="32"/>
        <end position="733"/>
    </location>
</feature>
<comment type="caution">
    <text evidence="4">The sequence shown here is derived from an EMBL/GenBank/DDBJ whole genome shotgun (WGS) entry which is preliminary data.</text>
</comment>
<feature type="compositionally biased region" description="Pro residues" evidence="1">
    <location>
        <begin position="680"/>
        <end position="709"/>
    </location>
</feature>
<dbReference type="InterPro" id="IPR013783">
    <property type="entry name" value="Ig-like_fold"/>
</dbReference>
<dbReference type="SUPFAM" id="SSF101898">
    <property type="entry name" value="NHL repeat"/>
    <property type="match status" value="1"/>
</dbReference>
<dbReference type="InterPro" id="IPR024982">
    <property type="entry name" value="Rax2-like_C"/>
</dbReference>
<protein>
    <submittedName>
        <fullName evidence="4">PKD domain-containing protein</fullName>
    </submittedName>
</protein>
<dbReference type="OrthoDB" id="9802683at2"/>
<dbReference type="InterPro" id="IPR035986">
    <property type="entry name" value="PKD_dom_sf"/>
</dbReference>
<dbReference type="Gene3D" id="2.60.40.10">
    <property type="entry name" value="Immunoglobulins"/>
    <property type="match status" value="1"/>
</dbReference>
<accession>A0A317ZPS6</accession>
<feature type="domain" description="PKD" evidence="3">
    <location>
        <begin position="554"/>
        <end position="639"/>
    </location>
</feature>
<evidence type="ECO:0000256" key="2">
    <source>
        <dbReference type="SAM" id="SignalP"/>
    </source>
</evidence>
<dbReference type="PANTHER" id="PTHR31778:SF2">
    <property type="entry name" value="BUD SITE SELECTION PROTEIN RAX2"/>
    <property type="match status" value="1"/>
</dbReference>
<dbReference type="AlphaFoldDB" id="A0A317ZPS6"/>
<dbReference type="InterPro" id="IPR022409">
    <property type="entry name" value="PKD/Chitinase_dom"/>
</dbReference>
<dbReference type="Proteomes" id="UP000246722">
    <property type="component" value="Unassembled WGS sequence"/>
</dbReference>
<evidence type="ECO:0000256" key="1">
    <source>
        <dbReference type="SAM" id="MobiDB-lite"/>
    </source>
</evidence>
<dbReference type="CDD" id="cd00146">
    <property type="entry name" value="PKD"/>
    <property type="match status" value="1"/>
</dbReference>